<dbReference type="InterPro" id="IPR018193">
    <property type="entry name" value="Glyc_kinase_flavodox-like_fold"/>
</dbReference>
<organism evidence="5 6">
    <name type="scientific">Psychrobacter halodurans</name>
    <dbReference type="NCBI Taxonomy" id="2818439"/>
    <lineage>
        <taxon>Bacteria</taxon>
        <taxon>Pseudomonadati</taxon>
        <taxon>Pseudomonadota</taxon>
        <taxon>Gammaproteobacteria</taxon>
        <taxon>Moraxellales</taxon>
        <taxon>Moraxellaceae</taxon>
        <taxon>Psychrobacter</taxon>
    </lineage>
</organism>
<dbReference type="PIRSF" id="PIRSF006078">
    <property type="entry name" value="GlxK"/>
    <property type="match status" value="1"/>
</dbReference>
<protein>
    <submittedName>
        <fullName evidence="5">Glycerate kinase</fullName>
    </submittedName>
</protein>
<name>A0AAW4IKS7_9GAMM</name>
<dbReference type="RefSeq" id="WP_207968817.1">
    <property type="nucleotide sequence ID" value="NZ_JAGBKN010000001.1"/>
</dbReference>
<dbReference type="AlphaFoldDB" id="A0AAW4IKS7"/>
<dbReference type="GO" id="GO:0031388">
    <property type="term" value="P:organic acid phosphorylation"/>
    <property type="evidence" value="ECO:0007669"/>
    <property type="project" value="UniProtKB-UniRule"/>
</dbReference>
<evidence type="ECO:0000256" key="3">
    <source>
        <dbReference type="ARBA" id="ARBA00022777"/>
    </source>
</evidence>
<dbReference type="Pfam" id="PF02595">
    <property type="entry name" value="Gly_kinase"/>
    <property type="match status" value="1"/>
</dbReference>
<dbReference type="EMBL" id="JAGBKN010000001">
    <property type="protein sequence ID" value="MBO1515785.1"/>
    <property type="molecule type" value="Genomic_DNA"/>
</dbReference>
<keyword evidence="3 4" id="KW-0418">Kinase</keyword>
<dbReference type="PANTHER" id="PTHR21599">
    <property type="entry name" value="GLYCERATE KINASE"/>
    <property type="match status" value="1"/>
</dbReference>
<keyword evidence="2 4" id="KW-0808">Transferase</keyword>
<dbReference type="NCBIfam" id="TIGR00045">
    <property type="entry name" value="glycerate kinase"/>
    <property type="match status" value="1"/>
</dbReference>
<evidence type="ECO:0000313" key="5">
    <source>
        <dbReference type="EMBL" id="MBO1515785.1"/>
    </source>
</evidence>
<evidence type="ECO:0000313" key="6">
    <source>
        <dbReference type="Proteomes" id="UP000664161"/>
    </source>
</evidence>
<accession>A0AAW4IKS7</accession>
<proteinExistence type="inferred from homology"/>
<keyword evidence="6" id="KW-1185">Reference proteome</keyword>
<dbReference type="Proteomes" id="UP000664161">
    <property type="component" value="Unassembled WGS sequence"/>
</dbReference>
<dbReference type="InterPro" id="IPR036129">
    <property type="entry name" value="Glycerate_kinase_sf"/>
</dbReference>
<evidence type="ECO:0000256" key="1">
    <source>
        <dbReference type="ARBA" id="ARBA00006284"/>
    </source>
</evidence>
<evidence type="ECO:0000256" key="2">
    <source>
        <dbReference type="ARBA" id="ARBA00022679"/>
    </source>
</evidence>
<comment type="caution">
    <text evidence="5">The sequence shown here is derived from an EMBL/GenBank/DDBJ whole genome shotgun (WGS) entry which is preliminary data.</text>
</comment>
<sequence length="385" mass="39776">MNILIAPDSFKESLEALDVCRAIQSGFSQVFANADYTLLPMADGGEGTSAVLSYVRGGRWKEVTVNDPLMRPITAKYLLLENETAVIEIAHACGLHLLTTEERSPLITSTYGVGELIADALDEGVKRIIIGLGGSATNDAGLGMLMALGITFCDHDGVPLVQGGSALAHLSQLDISKLHPKLQDTTFEVACDVTNPLCGSSGASAIFGPQKGASPEQVALLDKALSHFGEVSKQHGYQSCQEVAGAGAAGGLGFALMSFCGARLKSGFDTVAEAVSLPAHIANADLVITGEGRLDAQSAMGKVAGGISQLAKAGGKPVIAICGSVDGLTADQASHFDIVMPSIQKLDSLDKVLGSAYDNIETTAVNIAAAIKLGQSLEQDIMPLP</sequence>
<evidence type="ECO:0000256" key="4">
    <source>
        <dbReference type="PIRNR" id="PIRNR006078"/>
    </source>
</evidence>
<comment type="similarity">
    <text evidence="1 4">Belongs to the glycerate kinase type-1 family.</text>
</comment>
<dbReference type="Gene3D" id="3.40.50.10350">
    <property type="entry name" value="Glycerate kinase, domain 1"/>
    <property type="match status" value="1"/>
</dbReference>
<gene>
    <name evidence="5" type="ORF">J3491_00350</name>
</gene>
<dbReference type="PANTHER" id="PTHR21599:SF0">
    <property type="entry name" value="GLYCERATE KINASE"/>
    <property type="match status" value="1"/>
</dbReference>
<dbReference type="InterPro" id="IPR018197">
    <property type="entry name" value="Glycerate_kinase_RE-like"/>
</dbReference>
<reference evidence="5 6" key="1">
    <citation type="submission" date="2021-03" db="EMBL/GenBank/DDBJ databases">
        <authorList>
            <person name="Shang D.-D."/>
            <person name="Du Z.-J."/>
            <person name="Chen G.-J."/>
        </authorList>
    </citation>
    <scope>NUCLEOTIDE SEQUENCE [LARGE SCALE GENOMIC DNA]</scope>
    <source>
        <strain evidence="5 6">F2608</strain>
    </source>
</reference>
<dbReference type="GO" id="GO:0008887">
    <property type="term" value="F:glycerate kinase activity"/>
    <property type="evidence" value="ECO:0007669"/>
    <property type="project" value="UniProtKB-UniRule"/>
</dbReference>
<dbReference type="SUPFAM" id="SSF110738">
    <property type="entry name" value="Glycerate kinase I"/>
    <property type="match status" value="1"/>
</dbReference>
<dbReference type="InterPro" id="IPR004381">
    <property type="entry name" value="Glycerate_kinase"/>
</dbReference>
<dbReference type="Gene3D" id="3.90.1510.10">
    <property type="entry name" value="Glycerate kinase, domain 2"/>
    <property type="match status" value="1"/>
</dbReference>